<accession>A0A0C9XQX8</accession>
<proteinExistence type="predicted"/>
<evidence type="ECO:0000313" key="2">
    <source>
        <dbReference type="Proteomes" id="UP000054477"/>
    </source>
</evidence>
<organism evidence="1 2">
    <name type="scientific">Laccaria amethystina LaAM-08-1</name>
    <dbReference type="NCBI Taxonomy" id="1095629"/>
    <lineage>
        <taxon>Eukaryota</taxon>
        <taxon>Fungi</taxon>
        <taxon>Dikarya</taxon>
        <taxon>Basidiomycota</taxon>
        <taxon>Agaricomycotina</taxon>
        <taxon>Agaricomycetes</taxon>
        <taxon>Agaricomycetidae</taxon>
        <taxon>Agaricales</taxon>
        <taxon>Agaricineae</taxon>
        <taxon>Hydnangiaceae</taxon>
        <taxon>Laccaria</taxon>
    </lineage>
</organism>
<dbReference type="AlphaFoldDB" id="A0A0C9XQX8"/>
<sequence length="141" mass="15442">AAPGKVLITQDGWSANTTKPGFQGMTTHWIAVTEGKWKLKAAFKVLSGGHSGENLGRYFMGLLDHLYTATLDNMGNNNTTCKTIQDIHTHRGLEWNSDGQQLPYVFCLGHVVNLGNVDVMGHITKIAAVENATAIWEYDPT</sequence>
<protein>
    <submittedName>
        <fullName evidence="1">Uncharacterized protein</fullName>
    </submittedName>
</protein>
<dbReference type="HOGENOM" id="CLU_110972_0_0_1"/>
<keyword evidence="2" id="KW-1185">Reference proteome</keyword>
<dbReference type="Proteomes" id="UP000054477">
    <property type="component" value="Unassembled WGS sequence"/>
</dbReference>
<reference evidence="2" key="2">
    <citation type="submission" date="2015-01" db="EMBL/GenBank/DDBJ databases">
        <title>Evolutionary Origins and Diversification of the Mycorrhizal Mutualists.</title>
        <authorList>
            <consortium name="DOE Joint Genome Institute"/>
            <consortium name="Mycorrhizal Genomics Consortium"/>
            <person name="Kohler A."/>
            <person name="Kuo A."/>
            <person name="Nagy L.G."/>
            <person name="Floudas D."/>
            <person name="Copeland A."/>
            <person name="Barry K.W."/>
            <person name="Cichocki N."/>
            <person name="Veneault-Fourrey C."/>
            <person name="LaButti K."/>
            <person name="Lindquist E.A."/>
            <person name="Lipzen A."/>
            <person name="Lundell T."/>
            <person name="Morin E."/>
            <person name="Murat C."/>
            <person name="Riley R."/>
            <person name="Ohm R."/>
            <person name="Sun H."/>
            <person name="Tunlid A."/>
            <person name="Henrissat B."/>
            <person name="Grigoriev I.V."/>
            <person name="Hibbett D.S."/>
            <person name="Martin F."/>
        </authorList>
    </citation>
    <scope>NUCLEOTIDE SEQUENCE [LARGE SCALE GENOMIC DNA]</scope>
    <source>
        <strain evidence="2">LaAM-08-1</strain>
    </source>
</reference>
<feature type="non-terminal residue" evidence="1">
    <location>
        <position position="1"/>
    </location>
</feature>
<evidence type="ECO:0000313" key="1">
    <source>
        <dbReference type="EMBL" id="KIK00082.1"/>
    </source>
</evidence>
<dbReference type="OrthoDB" id="2749294at2759"/>
<gene>
    <name evidence="1" type="ORF">K443DRAFT_101041</name>
</gene>
<name>A0A0C9XQX8_9AGAR</name>
<dbReference type="EMBL" id="KN838633">
    <property type="protein sequence ID" value="KIK00082.1"/>
    <property type="molecule type" value="Genomic_DNA"/>
</dbReference>
<reference evidence="1 2" key="1">
    <citation type="submission" date="2014-04" db="EMBL/GenBank/DDBJ databases">
        <authorList>
            <consortium name="DOE Joint Genome Institute"/>
            <person name="Kuo A."/>
            <person name="Kohler A."/>
            <person name="Nagy L.G."/>
            <person name="Floudas D."/>
            <person name="Copeland A."/>
            <person name="Barry K.W."/>
            <person name="Cichocki N."/>
            <person name="Veneault-Fourrey C."/>
            <person name="LaButti K."/>
            <person name="Lindquist E.A."/>
            <person name="Lipzen A."/>
            <person name="Lundell T."/>
            <person name="Morin E."/>
            <person name="Murat C."/>
            <person name="Sun H."/>
            <person name="Tunlid A."/>
            <person name="Henrissat B."/>
            <person name="Grigoriev I.V."/>
            <person name="Hibbett D.S."/>
            <person name="Martin F."/>
            <person name="Nordberg H.P."/>
            <person name="Cantor M.N."/>
            <person name="Hua S.X."/>
        </authorList>
    </citation>
    <scope>NUCLEOTIDE SEQUENCE [LARGE SCALE GENOMIC DNA]</scope>
    <source>
        <strain evidence="1 2">LaAM-08-1</strain>
    </source>
</reference>